<dbReference type="GO" id="GO:0031404">
    <property type="term" value="F:chloride ion binding"/>
    <property type="evidence" value="ECO:0007669"/>
    <property type="project" value="InterPro"/>
</dbReference>
<organism evidence="3 4">
    <name type="scientific">Parathermosynechococcus lividus PCC 6715</name>
    <dbReference type="NCBI Taxonomy" id="1917166"/>
    <lineage>
        <taxon>Bacteria</taxon>
        <taxon>Bacillati</taxon>
        <taxon>Cyanobacteriota</taxon>
        <taxon>Cyanophyceae</taxon>
        <taxon>Acaryochloridales</taxon>
        <taxon>Thermosynechococcaceae</taxon>
        <taxon>Parathermosynechococcus</taxon>
    </lineage>
</organism>
<reference evidence="3 4" key="1">
    <citation type="submission" date="2016-11" db="EMBL/GenBank/DDBJ databases">
        <title>Complete genome sequence of thermophilic cyanobacteria strain Synechococcus sp. PCC6715.</title>
        <authorList>
            <person name="Tang J."/>
            <person name="Daroch M."/>
            <person name="Liang Y."/>
            <person name="Jiang D."/>
            <person name="Shah M."/>
        </authorList>
    </citation>
    <scope>NUCLEOTIDE SEQUENCE [LARGE SCALE GENOMIC DNA]</scope>
    <source>
        <strain evidence="3 4">PCC 6715</strain>
    </source>
</reference>
<keyword evidence="1" id="KW-0472">Membrane</keyword>
<evidence type="ECO:0000256" key="1">
    <source>
        <dbReference type="PROSITE-ProRule" id="PRU01109"/>
    </source>
</evidence>
<sequence length="165" mass="18243">MTFTTDNRFTQTTLATAVQDVTTLFNCLSIDDKLGLLWFIYTETGRSITAAAPGTARLQLAEGLLNQVKALSFDDQLQFMRDLVANVDTPLTRAYGVFSPNTKLAFWYQLAELMRQGFVVPVPAGYRLSRDANRVFDAIKALDFGQQITVLRNAVVAMGVDPLAV</sequence>
<dbReference type="GO" id="GO:0030089">
    <property type="term" value="C:phycobilisome"/>
    <property type="evidence" value="ECO:0007669"/>
    <property type="project" value="UniProtKB-UniRule"/>
</dbReference>
<dbReference type="InterPro" id="IPR036917">
    <property type="entry name" value="Orange_carotenoid-bd_N_sf"/>
</dbReference>
<dbReference type="InterPro" id="IPR015233">
    <property type="entry name" value="Orange_carotenoid-bd_N"/>
</dbReference>
<evidence type="ECO:0000259" key="2">
    <source>
        <dbReference type="PROSITE" id="PS51773"/>
    </source>
</evidence>
<dbReference type="Gene3D" id="1.10.2090.10">
    <property type="entry name" value="Orange carotenoid-binding protein, N-terminal domain"/>
    <property type="match status" value="1"/>
</dbReference>
<dbReference type="AlphaFoldDB" id="A0A2D2PZA7"/>
<reference evidence="4" key="2">
    <citation type="journal article" date="2022" name="Front. Microbiol.">
        <title>Comparative Genomic Analysis Revealed Distinct Molecular Components and Organization of CO2-Concentrating Mechanism in Thermophilic Cyanobacteria.</title>
        <authorList>
            <person name="Tang J."/>
            <person name="Zhou H."/>
            <person name="Yao D."/>
            <person name="Riaz S."/>
            <person name="You D."/>
            <person name="Klepacz-Smolka A."/>
            <person name="Daroch M."/>
        </authorList>
    </citation>
    <scope>NUCLEOTIDE SEQUENCE [LARGE SCALE GENOMIC DNA]</scope>
    <source>
        <strain evidence="4">PCC 6715</strain>
    </source>
</reference>
<evidence type="ECO:0000313" key="3">
    <source>
        <dbReference type="EMBL" id="ATS17585.1"/>
    </source>
</evidence>
<accession>A0A2D2PZA7</accession>
<dbReference type="EMBL" id="CP018092">
    <property type="protein sequence ID" value="ATS17585.1"/>
    <property type="molecule type" value="Genomic_DNA"/>
</dbReference>
<dbReference type="GO" id="GO:0016037">
    <property type="term" value="P:light absorption"/>
    <property type="evidence" value="ECO:0007669"/>
    <property type="project" value="UniProtKB-UniRule"/>
</dbReference>
<gene>
    <name evidence="3" type="ORF">BRW62_01190</name>
</gene>
<dbReference type="Proteomes" id="UP000231057">
    <property type="component" value="Chromosome"/>
</dbReference>
<feature type="domain" description="OCP N-terminal" evidence="2">
    <location>
        <begin position="15"/>
        <end position="165"/>
    </location>
</feature>
<keyword evidence="1" id="KW-0605">Phycobilisome</keyword>
<keyword evidence="1" id="KW-0793">Thylakoid</keyword>
<keyword evidence="1" id="KW-0042">Antenna complex</keyword>
<dbReference type="OrthoDB" id="511607at2"/>
<protein>
    <submittedName>
        <fullName evidence="3">Orange carotenoid protein</fullName>
    </submittedName>
</protein>
<proteinExistence type="inferred from homology"/>
<dbReference type="PROSITE" id="PS51773">
    <property type="entry name" value="OCP_N"/>
    <property type="match status" value="1"/>
</dbReference>
<keyword evidence="4" id="KW-1185">Reference proteome</keyword>
<dbReference type="Pfam" id="PF09150">
    <property type="entry name" value="Carot_N"/>
    <property type="match status" value="1"/>
</dbReference>
<dbReference type="RefSeq" id="WP_099797766.1">
    <property type="nucleotide sequence ID" value="NZ_CP018092.1"/>
</dbReference>
<name>A0A2D2PZA7_PARLV</name>
<dbReference type="SUPFAM" id="SSF81930">
    <property type="entry name" value="Orange carotenoid protein, N-terminal domain"/>
    <property type="match status" value="1"/>
</dbReference>
<comment type="similarity">
    <text evidence="1">Belongs to the orange carotenoid-binding protein family.</text>
</comment>
<evidence type="ECO:0000313" key="4">
    <source>
        <dbReference type="Proteomes" id="UP000231057"/>
    </source>
</evidence>
<dbReference type="KEGG" id="slw:BRW62_01190"/>
<keyword evidence="1" id="KW-0157">Chromophore</keyword>